<dbReference type="Pfam" id="PF21983">
    <property type="entry name" value="NikA-like"/>
    <property type="match status" value="1"/>
</dbReference>
<dbReference type="RefSeq" id="WP_404593121.1">
    <property type="nucleotide sequence ID" value="NZ_JBIYEW010000001.1"/>
</dbReference>
<accession>A0ABW8MZG0</accession>
<name>A0ABW8MZG0_9MICC</name>
<evidence type="ECO:0000313" key="1">
    <source>
        <dbReference type="EMBL" id="MFK4637127.1"/>
    </source>
</evidence>
<dbReference type="Proteomes" id="UP001620520">
    <property type="component" value="Unassembled WGS sequence"/>
</dbReference>
<evidence type="ECO:0000313" key="2">
    <source>
        <dbReference type="Proteomes" id="UP001620520"/>
    </source>
</evidence>
<evidence type="ECO:0008006" key="3">
    <source>
        <dbReference type="Google" id="ProtNLM"/>
    </source>
</evidence>
<sequence>MSESPRARRLGKARRENVAGGRLRRIEIGVTDREKAALAVRAVQQNVTVPRLLVESALSDRGETPIDRRNLAVELLGIRTLLGAVSNNINQIARHANANSEFPDDAEAAVAAARRLMLRIDEAVRVVMRP</sequence>
<reference evidence="1 2" key="1">
    <citation type="submission" date="2024-10" db="EMBL/GenBank/DDBJ databases">
        <title>Novel secondary metabolite-producing bacteria for plant disease control.</title>
        <authorList>
            <person name="Chevrette M."/>
        </authorList>
    </citation>
    <scope>NUCLEOTIDE SEQUENCE [LARGE SCALE GENOMIC DNA]</scope>
    <source>
        <strain evidence="1 2">J30 TE3557</strain>
    </source>
</reference>
<dbReference type="EMBL" id="JBIYEW010000001">
    <property type="protein sequence ID" value="MFK4637127.1"/>
    <property type="molecule type" value="Genomic_DNA"/>
</dbReference>
<protein>
    <recommendedName>
        <fullName evidence="3">Bacterial mobilisation domain-containing protein</fullName>
    </recommendedName>
</protein>
<proteinExistence type="predicted"/>
<keyword evidence="2" id="KW-1185">Reference proteome</keyword>
<organism evidence="1 2">
    <name type="scientific">Paenarthrobacter histidinolovorans</name>
    <dbReference type="NCBI Taxonomy" id="43664"/>
    <lineage>
        <taxon>Bacteria</taxon>
        <taxon>Bacillati</taxon>
        <taxon>Actinomycetota</taxon>
        <taxon>Actinomycetes</taxon>
        <taxon>Micrococcales</taxon>
        <taxon>Micrococcaceae</taxon>
        <taxon>Paenarthrobacter</taxon>
    </lineage>
</organism>
<dbReference type="InterPro" id="IPR053842">
    <property type="entry name" value="NikA-like"/>
</dbReference>
<comment type="caution">
    <text evidence="1">The sequence shown here is derived from an EMBL/GenBank/DDBJ whole genome shotgun (WGS) entry which is preliminary data.</text>
</comment>
<gene>
    <name evidence="1" type="ORF">ABIA52_000016</name>
</gene>